<dbReference type="PaxDb" id="1435377-SUSAZ_08235"/>
<dbReference type="Pfam" id="PF01593">
    <property type="entry name" value="Amino_oxidase"/>
    <property type="match status" value="1"/>
</dbReference>
<dbReference type="Proteomes" id="UP000060043">
    <property type="component" value="Chromosome"/>
</dbReference>
<dbReference type="STRING" id="1435377.SUSAZ_08235"/>
<organism evidence="2 5">
    <name type="scientific">Sulfolobus acidocaldarius</name>
    <dbReference type="NCBI Taxonomy" id="2285"/>
    <lineage>
        <taxon>Archaea</taxon>
        <taxon>Thermoproteota</taxon>
        <taxon>Thermoprotei</taxon>
        <taxon>Sulfolobales</taxon>
        <taxon>Sulfolobaceae</taxon>
        <taxon>Sulfolobus</taxon>
    </lineage>
</organism>
<dbReference type="GO" id="GO:0016491">
    <property type="term" value="F:oxidoreductase activity"/>
    <property type="evidence" value="ECO:0007669"/>
    <property type="project" value="InterPro"/>
</dbReference>
<dbReference type="SUPFAM" id="SSF51905">
    <property type="entry name" value="FAD/NAD(P)-binding domain"/>
    <property type="match status" value="1"/>
</dbReference>
<evidence type="ECO:0000313" key="3">
    <source>
        <dbReference type="EMBL" id="ALU30835.1"/>
    </source>
</evidence>
<gene>
    <name evidence="2" type="ORF">ATY89_09470</name>
    <name evidence="3" type="ORF">ATZ20_00880</name>
</gene>
<dbReference type="RefSeq" id="WP_011278540.1">
    <property type="nucleotide sequence ID" value="NZ_LPSM01000002.1"/>
</dbReference>
<feature type="domain" description="Amine oxidase" evidence="1">
    <location>
        <begin position="1"/>
        <end position="398"/>
    </location>
</feature>
<evidence type="ECO:0000259" key="1">
    <source>
        <dbReference type="Pfam" id="PF01593"/>
    </source>
</evidence>
<dbReference type="OMA" id="CWSVMPA"/>
<name>A0A0U2NBL2_9CREN</name>
<accession>A0A0U2NBL2</accession>
<evidence type="ECO:0000313" key="2">
    <source>
        <dbReference type="EMBL" id="ALU30141.1"/>
    </source>
</evidence>
<sequence>MGPSWYLMPEVFEKFYREVGEEPPTIKEVSPLFSLISERDRRSESFYKYDDRLASYLTDTEFMYSLAMEKFLYKELKISDLLDSTIINNMNRFPIFNTLDNFNRRYFPNDEFLQKALGFSAVFLGGSPFNTPAIYAMVNYAIYGKGVFYPEGGFKGLVLKLFEACKRAGVEFKFDFEVDKVQGSNGMLKYVESKGRAVDGDYFIFNMDYHYADKLLSSNDEVYWMRRKLAPSAILVYAGVEGELKSPHHVIIINGDWRYHFNSIMRGAEPDLNNLSYYVSYTRATDKRIKGDSLVFLVPISAGLFGINPEAYVKRAIQDFKEKTGSKFDVKFMRVYTPFDFLVDYNAYRGTAFGISHTLDQTGPFRPPMRNRRWRNVYHVGQYTQPGIGVPMVTISAMIVGKKVLEDMEKRK</sequence>
<dbReference type="PANTHER" id="PTHR43734:SF1">
    <property type="entry name" value="PHYTOENE DESATURASE"/>
    <property type="match status" value="1"/>
</dbReference>
<proteinExistence type="predicted"/>
<dbReference type="InterPro" id="IPR002937">
    <property type="entry name" value="Amino_oxidase"/>
</dbReference>
<dbReference type="InterPro" id="IPR036188">
    <property type="entry name" value="FAD/NAD-bd_sf"/>
</dbReference>
<dbReference type="EMBL" id="CP013694">
    <property type="protein sequence ID" value="ALU30141.1"/>
    <property type="molecule type" value="Genomic_DNA"/>
</dbReference>
<evidence type="ECO:0000313" key="5">
    <source>
        <dbReference type="Proteomes" id="UP000065473"/>
    </source>
</evidence>
<dbReference type="EMBL" id="CP013695">
    <property type="protein sequence ID" value="ALU30835.1"/>
    <property type="molecule type" value="Genomic_DNA"/>
</dbReference>
<reference evidence="4 5" key="1">
    <citation type="submission" date="2015-12" db="EMBL/GenBank/DDBJ databases">
        <title>A stable core within a dynamic pangenome in Sulfolobus acidocaldarius.</title>
        <authorList>
            <person name="Anderson R."/>
            <person name="Kouris A."/>
            <person name="Seward C."/>
            <person name="Campbell K."/>
            <person name="Whitaker R."/>
        </authorList>
    </citation>
    <scope>NUCLEOTIDE SEQUENCE [LARGE SCALE GENOMIC DNA]</scope>
    <source>
        <strain evidence="2 5">GG12-C01-09</strain>
        <strain evidence="3 4">NG05B_CO5_07</strain>
    </source>
</reference>
<dbReference type="AlphaFoldDB" id="A0A0U2NBL2"/>
<evidence type="ECO:0000313" key="4">
    <source>
        <dbReference type="Proteomes" id="UP000060043"/>
    </source>
</evidence>
<dbReference type="PANTHER" id="PTHR43734">
    <property type="entry name" value="PHYTOENE DESATURASE"/>
    <property type="match status" value="1"/>
</dbReference>
<protein>
    <submittedName>
        <fullName evidence="2">Phytoene desaturase</fullName>
    </submittedName>
</protein>
<dbReference type="Proteomes" id="UP000065473">
    <property type="component" value="Chromosome"/>
</dbReference>
<dbReference type="Gene3D" id="3.50.50.60">
    <property type="entry name" value="FAD/NAD(P)-binding domain"/>
    <property type="match status" value="1"/>
</dbReference>